<dbReference type="KEGG" id="sata:C5746_35050"/>
<dbReference type="PANTHER" id="PTHR32305">
    <property type="match status" value="1"/>
</dbReference>
<dbReference type="Proteomes" id="UP000252698">
    <property type="component" value="Chromosome"/>
</dbReference>
<feature type="domain" description="Teneurin-like YD-shell" evidence="3">
    <location>
        <begin position="1296"/>
        <end position="1415"/>
    </location>
</feature>
<dbReference type="Gene3D" id="2.180.10.10">
    <property type="entry name" value="RHS repeat-associated core"/>
    <property type="match status" value="2"/>
</dbReference>
<dbReference type="InterPro" id="IPR050708">
    <property type="entry name" value="T6SS_VgrG/RHS"/>
</dbReference>
<dbReference type="InterPro" id="IPR031325">
    <property type="entry name" value="RHS_repeat"/>
</dbReference>
<protein>
    <recommendedName>
        <fullName evidence="3">Teneurin-like YD-shell domain-containing protein</fullName>
    </recommendedName>
</protein>
<evidence type="ECO:0000313" key="4">
    <source>
        <dbReference type="EMBL" id="AXE83202.1"/>
    </source>
</evidence>
<dbReference type="InterPro" id="IPR006530">
    <property type="entry name" value="YD"/>
</dbReference>
<dbReference type="NCBIfam" id="TIGR03696">
    <property type="entry name" value="Rhs_assc_core"/>
    <property type="match status" value="1"/>
</dbReference>
<proteinExistence type="predicted"/>
<dbReference type="GeneID" id="95523574"/>
<dbReference type="Pfam" id="PF25023">
    <property type="entry name" value="TEN_YD-shell"/>
    <property type="match status" value="1"/>
</dbReference>
<feature type="region of interest" description="Disordered" evidence="2">
    <location>
        <begin position="313"/>
        <end position="332"/>
    </location>
</feature>
<organism evidence="4 5">
    <name type="scientific">Streptomyces atratus</name>
    <dbReference type="NCBI Taxonomy" id="1893"/>
    <lineage>
        <taxon>Bacteria</taxon>
        <taxon>Bacillati</taxon>
        <taxon>Actinomycetota</taxon>
        <taxon>Actinomycetes</taxon>
        <taxon>Kitasatosporales</taxon>
        <taxon>Streptomycetaceae</taxon>
        <taxon>Streptomyces</taxon>
    </lineage>
</organism>
<feature type="region of interest" description="Disordered" evidence="2">
    <location>
        <begin position="1630"/>
        <end position="1661"/>
    </location>
</feature>
<dbReference type="InterPro" id="IPR056823">
    <property type="entry name" value="TEN-like_YD-shell"/>
</dbReference>
<dbReference type="NCBIfam" id="TIGR01643">
    <property type="entry name" value="YD_repeat_2x"/>
    <property type="match status" value="3"/>
</dbReference>
<feature type="compositionally biased region" description="Polar residues" evidence="2">
    <location>
        <begin position="313"/>
        <end position="325"/>
    </location>
</feature>
<evidence type="ECO:0000259" key="3">
    <source>
        <dbReference type="Pfam" id="PF25023"/>
    </source>
</evidence>
<keyword evidence="1" id="KW-0677">Repeat</keyword>
<dbReference type="PANTHER" id="PTHR32305:SF17">
    <property type="entry name" value="TRNA NUCLEASE WAPA"/>
    <property type="match status" value="1"/>
</dbReference>
<dbReference type="RefSeq" id="WP_114249417.1">
    <property type="nucleotide sequence ID" value="NZ_CP027306.1"/>
</dbReference>
<evidence type="ECO:0000313" key="5">
    <source>
        <dbReference type="Proteomes" id="UP000252698"/>
    </source>
</evidence>
<accession>A0A2Z5JRY7</accession>
<dbReference type="EMBL" id="CP027306">
    <property type="protein sequence ID" value="AXE83202.1"/>
    <property type="molecule type" value="Genomic_DNA"/>
</dbReference>
<feature type="region of interest" description="Disordered" evidence="2">
    <location>
        <begin position="38"/>
        <end position="75"/>
    </location>
</feature>
<feature type="compositionally biased region" description="Polar residues" evidence="2">
    <location>
        <begin position="54"/>
        <end position="67"/>
    </location>
</feature>
<evidence type="ECO:0000256" key="2">
    <source>
        <dbReference type="SAM" id="MobiDB-lite"/>
    </source>
</evidence>
<name>A0A2Z5JRY7_STRAR</name>
<evidence type="ECO:0000256" key="1">
    <source>
        <dbReference type="ARBA" id="ARBA00022737"/>
    </source>
</evidence>
<gene>
    <name evidence="4" type="ORF">C5746_35050</name>
</gene>
<dbReference type="InterPro" id="IPR022385">
    <property type="entry name" value="Rhs_assc_core"/>
</dbReference>
<reference evidence="4 5" key="1">
    <citation type="journal article" date="2018" name="Front. Microbiol.">
        <title>Genome Sequencing of Streptomyces atratus SCSIOZH16 and Activation Production of Nocardamine via Metabolic Engineering.</title>
        <authorList>
            <person name="Li Y."/>
            <person name="Zhang C."/>
            <person name="Liu C."/>
            <person name="Ju J."/>
            <person name="Ma J."/>
        </authorList>
    </citation>
    <scope>NUCLEOTIDE SEQUENCE [LARGE SCALE GENOMIC DNA]</scope>
    <source>
        <strain evidence="4 5">SCSIO_ZH16</strain>
    </source>
</reference>
<sequence>MLALLPAQAFALPPDPSKAEVPREELVLEKLGQEKLIDGSTRDANLESIAAQAPENTTEAPAGTTSPPAGDTAPVTFGSAVQQKAAGAKAASVAEADPAPVPAGSLPVRLGRAPGAEMPTGTWQVGIFDRTAPAADGVDGAVLTVTAPAGASVPVSVELDYKSYQNLYGADWASRLRFVQFPECYLTTPDLEECRTYQELETTNDTSGKTLTATVDTAADGTVTPASAPLMSPAAERTAFATAAAAGGAKAVVGAVDSGAGEGGSFKATPLIGDGKWAAGSSSGAFTWSYPLTVPAPPAGPTPQISFDYSSQAVDGKTSTSSPQASWIGEGWDYEPGHIERRYRTCQDDRKDTDAGAPNNKEKKYKTSDLCWVSYNAVMSLGGKTIELVRVGTTNTYRPKSDDGTRVELKTGDGVNGDNNGEYWLVTLPDGMQYSFGLNKVGGGHADTKSVFTVPVYGNHPGEPCHAAAFADSRCTEGSTKKQQAWYWGLDKVVDVHGNAMIINWAQETNYYAPNKKFKSPEQYIRSGYPTSIEYGLRTTLLTSPSARVVFNVKERCLAAGTACDEAKFNNTKDPASYRPWWDAPGNLNCKSDSKLCPAFPSFWSRKRLESVTTEAARPGSTALAEVDTYSLQQSFPRDWYDTSPGLWLNKITRRGFGPGDSTGTLLSDAGVSFSPYVVAGDHPLGSYLKDRQLRNLVPTSSSDPRPGFTRPRIGAISTEHGADIEVIYKGGCRTQPSVAQEKNTNTCFPTRWSPDGEEEKPALSWFNKYVVDSVTETDKITGVSDRITTKYSYTGAAWAKSDDEFSKPDLRTYSDWRGYRQVVTVKGSKNVPSSGSPQTQSYTVTRYFQGMGGAVKDSKNAVTLLADDQDQYAGMVAETLTYDGSGGRVLSRTLNYPWSKQTASRDRDGGAGALLAHRTGIARSDAIQTVETSWRAVRTRTEVDPDYGLPVQVESAVVKPNGTGETLSDFTCARTEYVHNPDKGLTGLAKSVRSTATSCAAFDSADPATQLTGSLRTSYDNLAWGAVPTKGLPTTVADIDGAGTAHSVLTISTYDPLGRVRTVKKPDGGVTETQYTPADSGGPVTSIKTINPKGHPEVTTFDPGRALPLTVTDANGRVTRMEYDGLGRLVKGWSASRSSGIQSPNVQIAYQMAVATPAVTRPTAVTVQTLKDDGGYAKQVTVYDGLMRPVQTQSDANGPGRIITDTYYNDHGLVREQTKPYLTAGDPQAAQFKRASDSIVPNLTRTRYDGLERPVRVSSILLGEPQYASVTAYHDTSTYAAPAGGAEPATNTWTDARGRVTEIQQYTKSDSSQWRGTDYEYDARGNRKKVTDPAGNTWTYTYDTRGRTVTATDPDTGESVFGYDDADRRISVKDGRGITYTEYDELGRVKAVREGSTTAAPVKEFTFDAAGALGKPVASIRHDKSGDYISKVTGYDTDYRPTGRQTVIPANAMTTGVSGTYTYEYTYSATGKQLSATLPAVGGLAAEKVVTRYNSDGQPVSTSGLNWYTSDVTYSPYGEPLRTVSGPQPYRVWTTSFTDETTGRLQRKVADRETANSHRISDDFYSYDIAGNVTSDARKVTDGATSVWDNQCFTYDAMGELVHAWTSSVTTLGSGNGTGCKAAGGAVWGNRTDAEPASGPVADAPDTPEDTGSSSPDPALAASLAVAGPAAGSVAVGPTSYWDSYTFDVIGNRVGMTEHSPLDPTKVTKLAYGYGTTVTGNGTSPTTGTQPHTLTDVTSTPAGRGASYTYDLAGNTKLRDLADVTQDLEWTPENRLEKITSDGVTTTYVYDADGNRILESTPSGSVLYLGETELRTAGGKITRATRAYTQEGAPTVVRSTANGATTGHKLHVLLADHLGTGTTAIEMAAGQPLTRRAFKPYGEARGTQPAAWPDSRSYLGVGIDDKDTGLTHLGAREYDQSTGRFISADPVMDSADPLQMNGYAYSRNNPVTHSDPTGLYDPDRRAYEAQQARLTPNPGLNKPRASPPHVQHTKLRGILSNLYLRSHVLSGLGDGKTATALINEFNYGKPTVELWHLEKGWAAMSGLADVMGKDREARVRAKQGKPKPGDVMLSDEDMKVAKSEAAELWKALNAEDLTGVYGKMVAENPLLHATLKKNRATVLNEPEMADLTGRKFEIRGKSPWPVPKGEAPRVRGFAKGFGIAGGALTVAQAPALIEEHGWGGGLWEMFEGMIDPFRMSDSSMSSPCDDNPNACIA</sequence>
<dbReference type="Pfam" id="PF05593">
    <property type="entry name" value="RHS_repeat"/>
    <property type="match status" value="1"/>
</dbReference>